<evidence type="ECO:0000313" key="3">
    <source>
        <dbReference type="Proteomes" id="UP000630353"/>
    </source>
</evidence>
<proteinExistence type="predicted"/>
<protein>
    <recommendedName>
        <fullName evidence="4">DUF2459 domain-containing protein</fullName>
    </recommendedName>
</protein>
<reference evidence="2" key="1">
    <citation type="journal article" date="2014" name="Int. J. Syst. Evol. Microbiol.">
        <title>Complete genome sequence of Corynebacterium casei LMG S-19264T (=DSM 44701T), isolated from a smear-ripened cheese.</title>
        <authorList>
            <consortium name="US DOE Joint Genome Institute (JGI-PGF)"/>
            <person name="Walter F."/>
            <person name="Albersmeier A."/>
            <person name="Kalinowski J."/>
            <person name="Ruckert C."/>
        </authorList>
    </citation>
    <scope>NUCLEOTIDE SEQUENCE</scope>
    <source>
        <strain evidence="2">KCTC 42651</strain>
    </source>
</reference>
<dbReference type="Proteomes" id="UP000630353">
    <property type="component" value="Unassembled WGS sequence"/>
</dbReference>
<sequence>MRPALVFLCWLFCVSPAAAVERTVLAVNIGWHVGLAFEAADLDPAAFPEAADFPDARWIEVGWGDAAFYRDPDPGLGTILAAALVPTPAVLHLVGMPAHPAQYLPGAEVLAIPLDDAQLARLVAYVAAQVDRAGRPRADALGPGLYPVSRFYPALGEFSLERTCNTWVAEALAAAGLPIDPGGVVQAGTLMARVRAALGIRPEPVPEPSELR</sequence>
<reference evidence="2" key="2">
    <citation type="submission" date="2020-09" db="EMBL/GenBank/DDBJ databases">
        <authorList>
            <person name="Sun Q."/>
            <person name="Kim S."/>
        </authorList>
    </citation>
    <scope>NUCLEOTIDE SEQUENCE</scope>
    <source>
        <strain evidence="2">KCTC 42651</strain>
    </source>
</reference>
<dbReference type="AlphaFoldDB" id="A0A919CRL5"/>
<dbReference type="RefSeq" id="WP_189993265.1">
    <property type="nucleotide sequence ID" value="NZ_BMZS01000010.1"/>
</dbReference>
<feature type="signal peptide" evidence="1">
    <location>
        <begin position="1"/>
        <end position="19"/>
    </location>
</feature>
<accession>A0A919CRL5</accession>
<organism evidence="2 3">
    <name type="scientific">Thalassobaculum fulvum</name>
    <dbReference type="NCBI Taxonomy" id="1633335"/>
    <lineage>
        <taxon>Bacteria</taxon>
        <taxon>Pseudomonadati</taxon>
        <taxon>Pseudomonadota</taxon>
        <taxon>Alphaproteobacteria</taxon>
        <taxon>Rhodospirillales</taxon>
        <taxon>Thalassobaculaceae</taxon>
        <taxon>Thalassobaculum</taxon>
    </lineage>
</organism>
<name>A0A919CRL5_9PROT</name>
<dbReference type="EMBL" id="BMZS01000010">
    <property type="protein sequence ID" value="GHD58636.1"/>
    <property type="molecule type" value="Genomic_DNA"/>
</dbReference>
<keyword evidence="3" id="KW-1185">Reference proteome</keyword>
<evidence type="ECO:0000256" key="1">
    <source>
        <dbReference type="SAM" id="SignalP"/>
    </source>
</evidence>
<gene>
    <name evidence="2" type="ORF">GCM10017083_41890</name>
</gene>
<evidence type="ECO:0000313" key="2">
    <source>
        <dbReference type="EMBL" id="GHD58636.1"/>
    </source>
</evidence>
<dbReference type="Pfam" id="PF09601">
    <property type="entry name" value="DUF2459"/>
    <property type="match status" value="1"/>
</dbReference>
<keyword evidence="1" id="KW-0732">Signal</keyword>
<evidence type="ECO:0008006" key="4">
    <source>
        <dbReference type="Google" id="ProtNLM"/>
    </source>
</evidence>
<dbReference type="InterPro" id="IPR011727">
    <property type="entry name" value="CHP02117"/>
</dbReference>
<feature type="chain" id="PRO_5037272066" description="DUF2459 domain-containing protein" evidence="1">
    <location>
        <begin position="20"/>
        <end position="212"/>
    </location>
</feature>
<comment type="caution">
    <text evidence="2">The sequence shown here is derived from an EMBL/GenBank/DDBJ whole genome shotgun (WGS) entry which is preliminary data.</text>
</comment>